<proteinExistence type="predicted"/>
<dbReference type="RefSeq" id="XP_030847517.1">
    <property type="nucleotide sequence ID" value="XM_030991657.1"/>
</dbReference>
<feature type="compositionally biased region" description="Basic and acidic residues" evidence="1">
    <location>
        <begin position="50"/>
        <end position="59"/>
    </location>
</feature>
<feature type="domain" description="GYF" evidence="2">
    <location>
        <begin position="288"/>
        <end position="345"/>
    </location>
</feature>
<keyword evidence="4" id="KW-1185">Reference proteome</keyword>
<protein>
    <recommendedName>
        <fullName evidence="2">GYF domain-containing protein</fullName>
    </recommendedName>
</protein>
<dbReference type="CTD" id="10421"/>
<dbReference type="PANTHER" id="PTHR13138">
    <property type="entry name" value="PROTEIN LIN1"/>
    <property type="match status" value="1"/>
</dbReference>
<feature type="region of interest" description="Disordered" evidence="1">
    <location>
        <begin position="124"/>
        <end position="152"/>
    </location>
</feature>
<accession>A0A7M7PDD3</accession>
<sequence>MAEKMKRNVSFAKQEEQGDGIGDAGLPETKRIKTFKEKHSLDSDEEDKVDETATYRMNEEEIEGAEDDDDGTAESDDDIKITPFNLKQEMSEGYFDKDGNYHEKKDDDVHDEWLENIDWERLEEENAMKKQAEKGDEADDEDEGDAKVVRPELEVMREMLGFMKEGESVTKAMQRLGGGKRKTGSAAQRKAKKDSDSSSEVTAESKADMLKLTDLVDELVARGQFDMYQYTYEKIQHKLTQDEEAQAAKKDAEFDMFAEDVDKKKLTTNTNKQDESSGTGKDEMDPDKVYWEYKWENKDDADIYGPYQSEQMENWTNQDYFQDGVWVRKVGSGQNFYTSKRIDFSLYV</sequence>
<reference evidence="3" key="2">
    <citation type="submission" date="2021-01" db="UniProtKB">
        <authorList>
            <consortium name="EnsemblMetazoa"/>
        </authorList>
    </citation>
    <scope>IDENTIFICATION</scope>
</reference>
<dbReference type="SMART" id="SM00444">
    <property type="entry name" value="GYF"/>
    <property type="match status" value="1"/>
</dbReference>
<dbReference type="Gene3D" id="3.30.1490.40">
    <property type="match status" value="1"/>
</dbReference>
<feature type="compositionally biased region" description="Basic and acidic residues" evidence="1">
    <location>
        <begin position="28"/>
        <end position="42"/>
    </location>
</feature>
<evidence type="ECO:0000313" key="3">
    <source>
        <dbReference type="EnsemblMetazoa" id="XP_030847517"/>
    </source>
</evidence>
<dbReference type="InterPro" id="IPR039905">
    <property type="entry name" value="CD2BP2/Lin1"/>
</dbReference>
<feature type="compositionally biased region" description="Basic and acidic residues" evidence="1">
    <location>
        <begin position="124"/>
        <end position="135"/>
    </location>
</feature>
<dbReference type="FunFam" id="3.30.1490.40:FF:000005">
    <property type="entry name" value="CD2 antigen cytoplasmic tail-binding protein 2"/>
    <property type="match status" value="1"/>
</dbReference>
<evidence type="ECO:0000259" key="2">
    <source>
        <dbReference type="PROSITE" id="PS50829"/>
    </source>
</evidence>
<dbReference type="Proteomes" id="UP000007110">
    <property type="component" value="Unassembled WGS sequence"/>
</dbReference>
<feature type="region of interest" description="Disordered" evidence="1">
    <location>
        <begin position="167"/>
        <end position="207"/>
    </location>
</feature>
<feature type="region of interest" description="Disordered" evidence="1">
    <location>
        <begin position="265"/>
        <end position="285"/>
    </location>
</feature>
<dbReference type="SUPFAM" id="SSF55277">
    <property type="entry name" value="GYF domain"/>
    <property type="match status" value="1"/>
</dbReference>
<dbReference type="OrthoDB" id="331341at2759"/>
<feature type="compositionally biased region" description="Basic and acidic residues" evidence="1">
    <location>
        <begin position="94"/>
        <end position="103"/>
    </location>
</feature>
<dbReference type="Pfam" id="PF02213">
    <property type="entry name" value="GYF"/>
    <property type="match status" value="1"/>
</dbReference>
<dbReference type="GeneID" id="576688"/>
<evidence type="ECO:0000256" key="1">
    <source>
        <dbReference type="SAM" id="MobiDB-lite"/>
    </source>
</evidence>
<dbReference type="EnsemblMetazoa" id="XM_030991657">
    <property type="protein sequence ID" value="XP_030847517"/>
    <property type="gene ID" value="LOC576688"/>
</dbReference>
<reference evidence="4" key="1">
    <citation type="submission" date="2015-02" db="EMBL/GenBank/DDBJ databases">
        <title>Genome sequencing for Strongylocentrotus purpuratus.</title>
        <authorList>
            <person name="Murali S."/>
            <person name="Liu Y."/>
            <person name="Vee V."/>
            <person name="English A."/>
            <person name="Wang M."/>
            <person name="Skinner E."/>
            <person name="Han Y."/>
            <person name="Muzny D.M."/>
            <person name="Worley K.C."/>
            <person name="Gibbs R.A."/>
        </authorList>
    </citation>
    <scope>NUCLEOTIDE SEQUENCE</scope>
</reference>
<dbReference type="PROSITE" id="PS50829">
    <property type="entry name" value="GYF"/>
    <property type="match status" value="1"/>
</dbReference>
<dbReference type="AlphaFoldDB" id="A0A7M7PDD3"/>
<dbReference type="InterPro" id="IPR003169">
    <property type="entry name" value="GYF"/>
</dbReference>
<dbReference type="OMA" id="GENTNFY"/>
<dbReference type="PANTHER" id="PTHR13138:SF3">
    <property type="entry name" value="CD2 ANTIGEN CYTOPLASMIC TAIL-BINDING PROTEIN 2"/>
    <property type="match status" value="1"/>
</dbReference>
<dbReference type="InterPro" id="IPR035445">
    <property type="entry name" value="GYF-like_dom_sf"/>
</dbReference>
<name>A0A7M7PDD3_STRPU</name>
<dbReference type="InParanoid" id="A0A7M7PDD3"/>
<feature type="compositionally biased region" description="Acidic residues" evidence="1">
    <location>
        <begin position="60"/>
        <end position="77"/>
    </location>
</feature>
<dbReference type="GO" id="GO:0005682">
    <property type="term" value="C:U5 snRNP"/>
    <property type="evidence" value="ECO:0000318"/>
    <property type="project" value="GO_Central"/>
</dbReference>
<feature type="compositionally biased region" description="Basic and acidic residues" evidence="1">
    <location>
        <begin position="272"/>
        <end position="285"/>
    </location>
</feature>
<evidence type="ECO:0000313" key="4">
    <source>
        <dbReference type="Proteomes" id="UP000007110"/>
    </source>
</evidence>
<feature type="region of interest" description="Disordered" evidence="1">
    <location>
        <begin position="1"/>
        <end position="103"/>
    </location>
</feature>
<dbReference type="KEGG" id="spu:576688"/>
<organism evidence="3 4">
    <name type="scientific">Strongylocentrotus purpuratus</name>
    <name type="common">Purple sea urchin</name>
    <dbReference type="NCBI Taxonomy" id="7668"/>
    <lineage>
        <taxon>Eukaryota</taxon>
        <taxon>Metazoa</taxon>
        <taxon>Echinodermata</taxon>
        <taxon>Eleutherozoa</taxon>
        <taxon>Echinozoa</taxon>
        <taxon>Echinoidea</taxon>
        <taxon>Euechinoidea</taxon>
        <taxon>Echinacea</taxon>
        <taxon>Camarodonta</taxon>
        <taxon>Echinidea</taxon>
        <taxon>Strongylocentrotidae</taxon>
        <taxon>Strongylocentrotus</taxon>
    </lineage>
</organism>